<gene>
    <name evidence="1" type="ORF">SO802_011679</name>
</gene>
<name>A0AAW2D377_9ROSI</name>
<dbReference type="Proteomes" id="UP001459277">
    <property type="component" value="Unassembled WGS sequence"/>
</dbReference>
<dbReference type="AlphaFoldDB" id="A0AAW2D377"/>
<evidence type="ECO:0000313" key="1">
    <source>
        <dbReference type="EMBL" id="KAL0004118.1"/>
    </source>
</evidence>
<proteinExistence type="predicted"/>
<organism evidence="1 2">
    <name type="scientific">Lithocarpus litseifolius</name>
    <dbReference type="NCBI Taxonomy" id="425828"/>
    <lineage>
        <taxon>Eukaryota</taxon>
        <taxon>Viridiplantae</taxon>
        <taxon>Streptophyta</taxon>
        <taxon>Embryophyta</taxon>
        <taxon>Tracheophyta</taxon>
        <taxon>Spermatophyta</taxon>
        <taxon>Magnoliopsida</taxon>
        <taxon>eudicotyledons</taxon>
        <taxon>Gunneridae</taxon>
        <taxon>Pentapetalae</taxon>
        <taxon>rosids</taxon>
        <taxon>fabids</taxon>
        <taxon>Fagales</taxon>
        <taxon>Fagaceae</taxon>
        <taxon>Lithocarpus</taxon>
    </lineage>
</organism>
<reference evidence="1 2" key="1">
    <citation type="submission" date="2024-01" db="EMBL/GenBank/DDBJ databases">
        <title>A telomere-to-telomere, gap-free genome of sweet tea (Lithocarpus litseifolius).</title>
        <authorList>
            <person name="Zhou J."/>
        </authorList>
    </citation>
    <scope>NUCLEOTIDE SEQUENCE [LARGE SCALE GENOMIC DNA]</scope>
    <source>
        <strain evidence="1">Zhou-2022a</strain>
        <tissue evidence="1">Leaf</tissue>
    </source>
</reference>
<protein>
    <submittedName>
        <fullName evidence="1">Uncharacterized protein</fullName>
    </submittedName>
</protein>
<keyword evidence="2" id="KW-1185">Reference proteome</keyword>
<evidence type="ECO:0000313" key="2">
    <source>
        <dbReference type="Proteomes" id="UP001459277"/>
    </source>
</evidence>
<dbReference type="EMBL" id="JAZDWU010000004">
    <property type="protein sequence ID" value="KAL0004118.1"/>
    <property type="molecule type" value="Genomic_DNA"/>
</dbReference>
<comment type="caution">
    <text evidence="1">The sequence shown here is derived from an EMBL/GenBank/DDBJ whole genome shotgun (WGS) entry which is preliminary data.</text>
</comment>
<sequence length="270" mass="30410">MMFPLCICSRASGCLLLGWGNSKLLSSFYCTKRPQQMEDVLNDRKRFSLLEEETNRVTLDDDNPNALEQTEETPQTVVANPVDPNLSMEFQNKAIPEIQAPNSPTSLAGNVVNDPESFPSVMLEITQPKSVTFDDQLQDIDMELNKFDSHATFTANPDFQDVVPSRESRDVDVICVHDSPTPLDHVDAYVPNSNSHDHEGNQPCLRTWKRLARLNQNIEPAMHAPTLGKRTSEAKGIEETEQASKRGVKYMRMMRFIFVISYNIQLPAGP</sequence>
<accession>A0AAW2D377</accession>